<evidence type="ECO:0000313" key="2">
    <source>
        <dbReference type="Proteomes" id="UP000887578"/>
    </source>
</evidence>
<evidence type="ECO:0000313" key="3">
    <source>
        <dbReference type="WBParaSite" id="PDA_v2.g23375.t1"/>
    </source>
</evidence>
<proteinExistence type="predicted"/>
<evidence type="ECO:0000256" key="1">
    <source>
        <dbReference type="SAM" id="MobiDB-lite"/>
    </source>
</evidence>
<sequence length="191" mass="21957">MSVKASCCFCRNLYSDSDEVSTHLQFPNEETKEEFFRSKQVCKYCSPIIENQSSNLKEKYGGCEKYKKWMSKNIPCLLANKSGDNENDSSSNYLPAPRLISENFCLLLSSKTVEIKCILVRFTTFINVLKVLQNLPNIRITTFYNNTNADGMDLCISQAMKALLEDEEAAAAEEYQNEFEETEYDDEYDNE</sequence>
<dbReference type="WBParaSite" id="PDA_v2.g23375.t1">
    <property type="protein sequence ID" value="PDA_v2.g23375.t1"/>
    <property type="gene ID" value="PDA_v2.g23375"/>
</dbReference>
<feature type="region of interest" description="Disordered" evidence="1">
    <location>
        <begin position="168"/>
        <end position="191"/>
    </location>
</feature>
<keyword evidence="2" id="KW-1185">Reference proteome</keyword>
<reference evidence="3" key="1">
    <citation type="submission" date="2022-11" db="UniProtKB">
        <authorList>
            <consortium name="WormBaseParasite"/>
        </authorList>
    </citation>
    <scope>IDENTIFICATION</scope>
</reference>
<organism evidence="2 3">
    <name type="scientific">Panagrolaimus davidi</name>
    <dbReference type="NCBI Taxonomy" id="227884"/>
    <lineage>
        <taxon>Eukaryota</taxon>
        <taxon>Metazoa</taxon>
        <taxon>Ecdysozoa</taxon>
        <taxon>Nematoda</taxon>
        <taxon>Chromadorea</taxon>
        <taxon>Rhabditida</taxon>
        <taxon>Tylenchina</taxon>
        <taxon>Panagrolaimomorpha</taxon>
        <taxon>Panagrolaimoidea</taxon>
        <taxon>Panagrolaimidae</taxon>
        <taxon>Panagrolaimus</taxon>
    </lineage>
</organism>
<protein>
    <submittedName>
        <fullName evidence="3">Uncharacterized protein</fullName>
    </submittedName>
</protein>
<accession>A0A914PYC2</accession>
<name>A0A914PYC2_9BILA</name>
<dbReference type="Proteomes" id="UP000887578">
    <property type="component" value="Unplaced"/>
</dbReference>
<dbReference type="AlphaFoldDB" id="A0A914PYC2"/>